<accession>A0AAV5UY89</accession>
<keyword evidence="2" id="KW-1185">Reference proteome</keyword>
<comment type="caution">
    <text evidence="1">The sequence shown here is derived from an EMBL/GenBank/DDBJ whole genome shotgun (WGS) entry which is preliminary data.</text>
</comment>
<dbReference type="Proteomes" id="UP001432322">
    <property type="component" value="Unassembled WGS sequence"/>
</dbReference>
<dbReference type="EMBL" id="BTSY01000001">
    <property type="protein sequence ID" value="GMT12260.1"/>
    <property type="molecule type" value="Genomic_DNA"/>
</dbReference>
<organism evidence="1 2">
    <name type="scientific">Pristionchus fissidentatus</name>
    <dbReference type="NCBI Taxonomy" id="1538716"/>
    <lineage>
        <taxon>Eukaryota</taxon>
        <taxon>Metazoa</taxon>
        <taxon>Ecdysozoa</taxon>
        <taxon>Nematoda</taxon>
        <taxon>Chromadorea</taxon>
        <taxon>Rhabditida</taxon>
        <taxon>Rhabditina</taxon>
        <taxon>Diplogasteromorpha</taxon>
        <taxon>Diplogasteroidea</taxon>
        <taxon>Neodiplogasteridae</taxon>
        <taxon>Pristionchus</taxon>
    </lineage>
</organism>
<feature type="non-terminal residue" evidence="1">
    <location>
        <position position="87"/>
    </location>
</feature>
<name>A0AAV5UY89_9BILA</name>
<gene>
    <name evidence="1" type="ORF">PFISCL1PPCAC_3557</name>
</gene>
<evidence type="ECO:0000313" key="1">
    <source>
        <dbReference type="EMBL" id="GMT12260.1"/>
    </source>
</evidence>
<reference evidence="1" key="1">
    <citation type="submission" date="2023-10" db="EMBL/GenBank/DDBJ databases">
        <title>Genome assembly of Pristionchus species.</title>
        <authorList>
            <person name="Yoshida K."/>
            <person name="Sommer R.J."/>
        </authorList>
    </citation>
    <scope>NUCLEOTIDE SEQUENCE</scope>
    <source>
        <strain evidence="1">RS5133</strain>
    </source>
</reference>
<dbReference type="AlphaFoldDB" id="A0AAV5UY89"/>
<protein>
    <submittedName>
        <fullName evidence="1">Uncharacterized protein</fullName>
    </submittedName>
</protein>
<proteinExistence type="predicted"/>
<evidence type="ECO:0000313" key="2">
    <source>
        <dbReference type="Proteomes" id="UP001432322"/>
    </source>
</evidence>
<sequence length="87" mass="9820">QGETSAIRIRTMECILSSHFARLICGSNCLQKHLGRRTASMIKIEHRVNCAFETRQTICNSGRQLLALLQFLPFLFSDALIELNGNL</sequence>
<feature type="non-terminal residue" evidence="1">
    <location>
        <position position="1"/>
    </location>
</feature>